<dbReference type="STRING" id="1427503.HE1_00504"/>
<protein>
    <submittedName>
        <fullName evidence="1">DnaA regulatory inactivator Hda</fullName>
    </submittedName>
</protein>
<comment type="caution">
    <text evidence="1">The sequence shown here is derived from an EMBL/GenBank/DDBJ whole genome shotgun (WGS) entry which is preliminary data.</text>
</comment>
<accession>A0A023DY59</accession>
<dbReference type="InterPro" id="IPR027417">
    <property type="entry name" value="P-loop_NTPase"/>
</dbReference>
<dbReference type="SUPFAM" id="SSF52540">
    <property type="entry name" value="P-loop containing nucleoside triphosphate hydrolases"/>
    <property type="match status" value="1"/>
</dbReference>
<name>A0A023DY59_9PROT</name>
<keyword evidence="2" id="KW-1185">Reference proteome</keyword>
<reference evidence="1 2" key="1">
    <citation type="journal article" date="2014" name="FEMS Microbiol. Lett.">
        <title>Draft genome sequences of three Holospora species (Holospora obtusa, Holospora undulata, and Holospora elegans), endonuclear symbiotic bacteria of the ciliate Paramecium caudatum.</title>
        <authorList>
            <person name="Dohra H."/>
            <person name="Tanaka K."/>
            <person name="Suzuki T."/>
            <person name="Fujishima M."/>
            <person name="Suzuki H."/>
        </authorList>
    </citation>
    <scope>NUCLEOTIDE SEQUENCE [LARGE SCALE GENOMIC DNA]</scope>
    <source>
        <strain evidence="1 2">E1</strain>
    </source>
</reference>
<dbReference type="OrthoDB" id="7390113at2"/>
<sequence>MLYTHPVLPLSWHPLLDDSSFCIGKSNIHAFQWIQKEKWPFQHLSIYGPKDSGKTHLGMLWAKKHQAVWLPCAHPSFVDSKKNYVLDVDPHCFNEQDVFRFLEEVHALEACCLWLSAFPLHVHCSHSALRSRFITFLCTQIQEPDDALLSKVLKKAFRDVGLIAYPQILDFLIRRMDRSFSSIRDVVGKIHDYTLKHRANLSISVVKSALDW</sequence>
<dbReference type="EMBL" id="BAUP01000068">
    <property type="protein sequence ID" value="GAJ46179.1"/>
    <property type="molecule type" value="Genomic_DNA"/>
</dbReference>
<dbReference type="Proteomes" id="UP000024842">
    <property type="component" value="Unassembled WGS sequence"/>
</dbReference>
<gene>
    <name evidence="1" type="ORF">HE1_00504</name>
</gene>
<dbReference type="AlphaFoldDB" id="A0A023DY59"/>
<evidence type="ECO:0000313" key="2">
    <source>
        <dbReference type="Proteomes" id="UP000024842"/>
    </source>
</evidence>
<evidence type="ECO:0000313" key="1">
    <source>
        <dbReference type="EMBL" id="GAJ46179.1"/>
    </source>
</evidence>
<proteinExistence type="predicted"/>
<organism evidence="1 2">
    <name type="scientific">Holospora elegans E1</name>
    <dbReference type="NCBI Taxonomy" id="1427503"/>
    <lineage>
        <taxon>Bacteria</taxon>
        <taxon>Pseudomonadati</taxon>
        <taxon>Pseudomonadota</taxon>
        <taxon>Alphaproteobacteria</taxon>
        <taxon>Holosporales</taxon>
        <taxon>Holosporaceae</taxon>
        <taxon>Holospora</taxon>
    </lineage>
</organism>
<dbReference type="Gene3D" id="1.10.8.60">
    <property type="match status" value="1"/>
</dbReference>